<keyword evidence="2" id="KW-1185">Reference proteome</keyword>
<dbReference type="AlphaFoldDB" id="A0A067K4G3"/>
<sequence length="99" mass="10920">MEGFTYTHTKAHDGNTSIDRRALGVNAESKAESKIDELPLYLEDVGSKKKRKVYDIGFQALQFYCGSASYASAATSGPHPDHSAKEVTALRARVDEQER</sequence>
<proteinExistence type="predicted"/>
<organism evidence="1 2">
    <name type="scientific">Jatropha curcas</name>
    <name type="common">Barbados nut</name>
    <dbReference type="NCBI Taxonomy" id="180498"/>
    <lineage>
        <taxon>Eukaryota</taxon>
        <taxon>Viridiplantae</taxon>
        <taxon>Streptophyta</taxon>
        <taxon>Embryophyta</taxon>
        <taxon>Tracheophyta</taxon>
        <taxon>Spermatophyta</taxon>
        <taxon>Magnoliopsida</taxon>
        <taxon>eudicotyledons</taxon>
        <taxon>Gunneridae</taxon>
        <taxon>Pentapetalae</taxon>
        <taxon>rosids</taxon>
        <taxon>fabids</taxon>
        <taxon>Malpighiales</taxon>
        <taxon>Euphorbiaceae</taxon>
        <taxon>Crotonoideae</taxon>
        <taxon>Jatropheae</taxon>
        <taxon>Jatropha</taxon>
    </lineage>
</organism>
<protein>
    <submittedName>
        <fullName evidence="1">Uncharacterized protein</fullName>
    </submittedName>
</protein>
<evidence type="ECO:0000313" key="2">
    <source>
        <dbReference type="Proteomes" id="UP000027138"/>
    </source>
</evidence>
<dbReference type="EMBL" id="KK914864">
    <property type="protein sequence ID" value="KDP27135.1"/>
    <property type="molecule type" value="Genomic_DNA"/>
</dbReference>
<accession>A0A067K4G3</accession>
<evidence type="ECO:0000313" key="1">
    <source>
        <dbReference type="EMBL" id="KDP27135.1"/>
    </source>
</evidence>
<gene>
    <name evidence="1" type="ORF">JCGZ_20947</name>
</gene>
<dbReference type="Proteomes" id="UP000027138">
    <property type="component" value="Unassembled WGS sequence"/>
</dbReference>
<reference evidence="1 2" key="1">
    <citation type="journal article" date="2014" name="PLoS ONE">
        <title>Global Analysis of Gene Expression Profiles in Physic Nut (Jatropha curcas L.) Seedlings Exposed to Salt Stress.</title>
        <authorList>
            <person name="Zhang L."/>
            <person name="Zhang C."/>
            <person name="Wu P."/>
            <person name="Chen Y."/>
            <person name="Li M."/>
            <person name="Jiang H."/>
            <person name="Wu G."/>
        </authorList>
    </citation>
    <scope>NUCLEOTIDE SEQUENCE [LARGE SCALE GENOMIC DNA]</scope>
    <source>
        <strain evidence="2">cv. GZQX0401</strain>
        <tissue evidence="1">Young leaves</tissue>
    </source>
</reference>
<name>A0A067K4G3_JATCU</name>
<dbReference type="OrthoDB" id="1302510at2759"/>